<dbReference type="RefSeq" id="WP_379904687.1">
    <property type="nucleotide sequence ID" value="NZ_JBHRTR010000035.1"/>
</dbReference>
<dbReference type="PROSITE" id="PS50076">
    <property type="entry name" value="DNAJ_2"/>
    <property type="match status" value="1"/>
</dbReference>
<dbReference type="PANTHER" id="PTHR43096:SF48">
    <property type="entry name" value="CHAPERONE PROTEIN DNAJ"/>
    <property type="match status" value="1"/>
</dbReference>
<keyword evidence="1 9" id="KW-0963">Cytoplasm</keyword>
<dbReference type="InterPro" id="IPR012724">
    <property type="entry name" value="DnaJ"/>
</dbReference>
<dbReference type="InterPro" id="IPR036410">
    <property type="entry name" value="HSP_DnaJ_Cys-rich_dom_sf"/>
</dbReference>
<dbReference type="NCBIfam" id="NF008035">
    <property type="entry name" value="PRK10767.1"/>
    <property type="match status" value="1"/>
</dbReference>
<keyword evidence="14" id="KW-1185">Reference proteome</keyword>
<evidence type="ECO:0000256" key="4">
    <source>
        <dbReference type="ARBA" id="ARBA00022737"/>
    </source>
</evidence>
<comment type="cofactor">
    <cofactor evidence="9">
        <name>Zn(2+)</name>
        <dbReference type="ChEBI" id="CHEBI:29105"/>
    </cofactor>
    <text evidence="9">Binds 2 Zn(2+) ions per monomer.</text>
</comment>
<keyword evidence="13" id="KW-0560">Oxidoreductase</keyword>
<evidence type="ECO:0000256" key="6">
    <source>
        <dbReference type="ARBA" id="ARBA00022833"/>
    </source>
</evidence>
<feature type="domain" description="J" evidence="11">
    <location>
        <begin position="5"/>
        <end position="70"/>
    </location>
</feature>
<organism evidence="13 14">
    <name type="scientific">Marinibaculum pumilum</name>
    <dbReference type="NCBI Taxonomy" id="1766165"/>
    <lineage>
        <taxon>Bacteria</taxon>
        <taxon>Pseudomonadati</taxon>
        <taxon>Pseudomonadota</taxon>
        <taxon>Alphaproteobacteria</taxon>
        <taxon>Rhodospirillales</taxon>
        <taxon>Rhodospirillaceae</taxon>
        <taxon>Marinibaculum</taxon>
    </lineage>
</organism>
<evidence type="ECO:0000256" key="3">
    <source>
        <dbReference type="ARBA" id="ARBA00022723"/>
    </source>
</evidence>
<dbReference type="PROSITE" id="PS51188">
    <property type="entry name" value="ZF_CR"/>
    <property type="match status" value="1"/>
</dbReference>
<dbReference type="NCBIfam" id="TIGR02349">
    <property type="entry name" value="DnaJ_bact"/>
    <property type="match status" value="1"/>
</dbReference>
<dbReference type="SUPFAM" id="SSF57938">
    <property type="entry name" value="DnaJ/Hsp40 cysteine-rich domain"/>
    <property type="match status" value="1"/>
</dbReference>
<evidence type="ECO:0000256" key="2">
    <source>
        <dbReference type="ARBA" id="ARBA00022705"/>
    </source>
</evidence>
<feature type="binding site" evidence="9">
    <location>
        <position position="191"/>
    </location>
    <ligand>
        <name>Zn(2+)</name>
        <dbReference type="ChEBI" id="CHEBI:29105"/>
        <label>2</label>
    </ligand>
</feature>
<dbReference type="CDD" id="cd10747">
    <property type="entry name" value="DnaJ_C"/>
    <property type="match status" value="1"/>
</dbReference>
<feature type="zinc finger region" description="CR-type" evidence="10">
    <location>
        <begin position="139"/>
        <end position="217"/>
    </location>
</feature>
<evidence type="ECO:0000256" key="9">
    <source>
        <dbReference type="HAMAP-Rule" id="MF_01152"/>
    </source>
</evidence>
<feature type="binding site" evidence="9">
    <location>
        <position position="208"/>
    </location>
    <ligand>
        <name>Zn(2+)</name>
        <dbReference type="ChEBI" id="CHEBI:29105"/>
        <label>1</label>
    </ligand>
</feature>
<feature type="repeat" description="CXXCXGXG motif" evidence="9">
    <location>
        <begin position="205"/>
        <end position="212"/>
    </location>
</feature>
<dbReference type="Gene3D" id="2.60.260.20">
    <property type="entry name" value="Urease metallochaperone UreE, N-terminal domain"/>
    <property type="match status" value="2"/>
</dbReference>
<keyword evidence="2 9" id="KW-0235">DNA replication</keyword>
<dbReference type="CDD" id="cd06257">
    <property type="entry name" value="DnaJ"/>
    <property type="match status" value="1"/>
</dbReference>
<dbReference type="Gene3D" id="2.10.230.10">
    <property type="entry name" value="Heat shock protein DnaJ, cysteine-rich domain"/>
    <property type="match status" value="1"/>
</dbReference>
<keyword evidence="6 9" id="KW-0862">Zinc</keyword>
<feature type="binding site" evidence="9">
    <location>
        <position position="172"/>
    </location>
    <ligand>
        <name>Zn(2+)</name>
        <dbReference type="ChEBI" id="CHEBI:29105"/>
        <label>2</label>
    </ligand>
</feature>
<evidence type="ECO:0000256" key="1">
    <source>
        <dbReference type="ARBA" id="ARBA00022490"/>
    </source>
</evidence>
<dbReference type="InterPro" id="IPR001623">
    <property type="entry name" value="DnaJ_domain"/>
</dbReference>
<dbReference type="HAMAP" id="MF_01152">
    <property type="entry name" value="DnaJ"/>
    <property type="match status" value="1"/>
</dbReference>
<dbReference type="InterPro" id="IPR001305">
    <property type="entry name" value="HSP_DnaJ_Cys-rich_dom"/>
</dbReference>
<dbReference type="Pfam" id="PF00684">
    <property type="entry name" value="DnaJ_CXXCXGXG"/>
    <property type="match status" value="1"/>
</dbReference>
<comment type="caution">
    <text evidence="13">The sequence shown here is derived from an EMBL/GenBank/DDBJ whole genome shotgun (WGS) entry which is preliminary data.</text>
</comment>
<feature type="repeat" description="CXXCXGXG motif" evidence="9">
    <location>
        <begin position="191"/>
        <end position="198"/>
    </location>
</feature>
<keyword evidence="7 9" id="KW-0346">Stress response</keyword>
<dbReference type="Pfam" id="PF01556">
    <property type="entry name" value="DnaJ_C"/>
    <property type="match status" value="1"/>
</dbReference>
<name>A0ABV7L5R3_9PROT</name>
<dbReference type="InterPro" id="IPR002939">
    <property type="entry name" value="DnaJ_C"/>
</dbReference>
<dbReference type="InterPro" id="IPR018253">
    <property type="entry name" value="DnaJ_domain_CS"/>
</dbReference>
<dbReference type="InterPro" id="IPR036869">
    <property type="entry name" value="J_dom_sf"/>
</dbReference>
<dbReference type="CDD" id="cd10719">
    <property type="entry name" value="DnaJ_zf"/>
    <property type="match status" value="1"/>
</dbReference>
<dbReference type="Pfam" id="PF00226">
    <property type="entry name" value="DnaJ"/>
    <property type="match status" value="1"/>
</dbReference>
<feature type="binding site" evidence="9">
    <location>
        <position position="152"/>
    </location>
    <ligand>
        <name>Zn(2+)</name>
        <dbReference type="ChEBI" id="CHEBI:29105"/>
        <label>1</label>
    </ligand>
</feature>
<dbReference type="SUPFAM" id="SSF46565">
    <property type="entry name" value="Chaperone J-domain"/>
    <property type="match status" value="1"/>
</dbReference>
<dbReference type="PANTHER" id="PTHR43096">
    <property type="entry name" value="DNAJ HOMOLOG 1, MITOCHONDRIAL-RELATED"/>
    <property type="match status" value="1"/>
</dbReference>
<evidence type="ECO:0000256" key="7">
    <source>
        <dbReference type="ARBA" id="ARBA00023016"/>
    </source>
</evidence>
<keyword evidence="3 9" id="KW-0479">Metal-binding</keyword>
<evidence type="ECO:0000259" key="11">
    <source>
        <dbReference type="PROSITE" id="PS50076"/>
    </source>
</evidence>
<feature type="repeat" description="CXXCXGXG motif" evidence="9">
    <location>
        <begin position="169"/>
        <end position="176"/>
    </location>
</feature>
<dbReference type="SUPFAM" id="SSF49493">
    <property type="entry name" value="HSP40/DnaJ peptide-binding domain"/>
    <property type="match status" value="2"/>
</dbReference>
<comment type="subcellular location">
    <subcellularLocation>
        <location evidence="9">Cytoplasm</location>
    </subcellularLocation>
</comment>
<dbReference type="PROSITE" id="PS00636">
    <property type="entry name" value="DNAJ_1"/>
    <property type="match status" value="1"/>
</dbReference>
<evidence type="ECO:0000259" key="12">
    <source>
        <dbReference type="PROSITE" id="PS51188"/>
    </source>
</evidence>
<feature type="binding site" evidence="9">
    <location>
        <position position="169"/>
    </location>
    <ligand>
        <name>Zn(2+)</name>
        <dbReference type="ChEBI" id="CHEBI:29105"/>
        <label>2</label>
    </ligand>
</feature>
<feature type="binding site" evidence="9">
    <location>
        <position position="155"/>
    </location>
    <ligand>
        <name>Zn(2+)</name>
        <dbReference type="ChEBI" id="CHEBI:29105"/>
        <label>1</label>
    </ligand>
</feature>
<evidence type="ECO:0000256" key="8">
    <source>
        <dbReference type="ARBA" id="ARBA00023186"/>
    </source>
</evidence>
<dbReference type="SMART" id="SM00271">
    <property type="entry name" value="DnaJ"/>
    <property type="match status" value="1"/>
</dbReference>
<keyword evidence="5 9" id="KW-0863">Zinc-finger</keyword>
<gene>
    <name evidence="9 13" type="primary">dnaJ</name>
    <name evidence="13" type="ORF">ACFOGJ_22135</name>
</gene>
<comment type="similarity">
    <text evidence="9">Belongs to the DnaJ family.</text>
</comment>
<accession>A0ABV7L5R3</accession>
<dbReference type="GO" id="GO:0016491">
    <property type="term" value="F:oxidoreductase activity"/>
    <property type="evidence" value="ECO:0007669"/>
    <property type="project" value="UniProtKB-KW"/>
</dbReference>
<evidence type="ECO:0000256" key="5">
    <source>
        <dbReference type="ARBA" id="ARBA00022771"/>
    </source>
</evidence>
<dbReference type="Proteomes" id="UP001595528">
    <property type="component" value="Unassembled WGS sequence"/>
</dbReference>
<dbReference type="InterPro" id="IPR008971">
    <property type="entry name" value="HSP40/DnaJ_pept-bd"/>
</dbReference>
<feature type="domain" description="CR-type" evidence="12">
    <location>
        <begin position="139"/>
        <end position="217"/>
    </location>
</feature>
<evidence type="ECO:0000256" key="10">
    <source>
        <dbReference type="PROSITE-ProRule" id="PRU00546"/>
    </source>
</evidence>
<feature type="binding site" evidence="9">
    <location>
        <position position="194"/>
    </location>
    <ligand>
        <name>Zn(2+)</name>
        <dbReference type="ChEBI" id="CHEBI:29105"/>
        <label>2</label>
    </ligand>
</feature>
<comment type="subunit">
    <text evidence="9">Homodimer.</text>
</comment>
<feature type="repeat" description="CXXCXGXG motif" evidence="9">
    <location>
        <begin position="152"/>
        <end position="159"/>
    </location>
</feature>
<evidence type="ECO:0000313" key="13">
    <source>
        <dbReference type="EMBL" id="MFC3229966.1"/>
    </source>
</evidence>
<proteinExistence type="inferred from homology"/>
<comment type="function">
    <text evidence="9">Participates actively in the response to hyperosmotic and heat shock by preventing the aggregation of stress-denatured proteins and by disaggregating proteins, also in an autonomous, DnaK-independent fashion. Unfolded proteins bind initially to DnaJ; upon interaction with the DnaJ-bound protein, DnaK hydrolyzes its bound ATP, resulting in the formation of a stable complex. GrpE releases ADP from DnaK; ATP binding to DnaK triggers the release of the substrate protein, thus completing the reaction cycle. Several rounds of ATP-dependent interactions between DnaJ, DnaK and GrpE are required for fully efficient folding. Also involved, together with DnaK and GrpE, in the DNA replication of plasmids through activation of initiation proteins.</text>
</comment>
<keyword evidence="4 9" id="KW-0677">Repeat</keyword>
<evidence type="ECO:0000313" key="14">
    <source>
        <dbReference type="Proteomes" id="UP001595528"/>
    </source>
</evidence>
<dbReference type="EMBL" id="JBHRTR010000035">
    <property type="protein sequence ID" value="MFC3229966.1"/>
    <property type="molecule type" value="Genomic_DNA"/>
</dbReference>
<reference evidence="14" key="1">
    <citation type="journal article" date="2019" name="Int. J. Syst. Evol. Microbiol.">
        <title>The Global Catalogue of Microorganisms (GCM) 10K type strain sequencing project: providing services to taxonomists for standard genome sequencing and annotation.</title>
        <authorList>
            <consortium name="The Broad Institute Genomics Platform"/>
            <consortium name="The Broad Institute Genome Sequencing Center for Infectious Disease"/>
            <person name="Wu L."/>
            <person name="Ma J."/>
        </authorList>
    </citation>
    <scope>NUCLEOTIDE SEQUENCE [LARGE SCALE GENOMIC DNA]</scope>
    <source>
        <strain evidence="14">KCTC 42964</strain>
    </source>
</reference>
<feature type="binding site" evidence="9">
    <location>
        <position position="205"/>
    </location>
    <ligand>
        <name>Zn(2+)</name>
        <dbReference type="ChEBI" id="CHEBI:29105"/>
        <label>1</label>
    </ligand>
</feature>
<dbReference type="Gene3D" id="1.10.287.110">
    <property type="entry name" value="DnaJ domain"/>
    <property type="match status" value="1"/>
</dbReference>
<comment type="domain">
    <text evidence="9">The J domain is necessary and sufficient to stimulate DnaK ATPase activity. Zinc center 1 plays an important role in the autonomous, DnaK-independent chaperone activity of DnaJ. Zinc center 2 is essential for interaction with DnaK and for DnaJ activity.</text>
</comment>
<keyword evidence="8 9" id="KW-0143">Chaperone</keyword>
<dbReference type="PRINTS" id="PR00625">
    <property type="entry name" value="JDOMAIN"/>
</dbReference>
<protein>
    <recommendedName>
        <fullName evidence="9">Chaperone protein DnaJ</fullName>
    </recommendedName>
</protein>
<sequence length="382" mass="40807">MAKSDYYEVLGVSRNANGEELKRAYRKAALKFHPDRNPGDKEAEVRFKEVSEAYEVLKDEKKRAAYDQFGHAAFEGGGPGGPGAANFDFNFGGSFADVFDDLFGEIMGARRGGGGRGGVARGADLRYNLEITLEEAFNGKGATIRVPTSIACDTCNGTGAAAGSQPVNCSTCAGRGKVRAQQGFFTIERTCPSCQGIGRIIEDPCGACAGSGRVQREKQLSVNIPAGVEDGTRVRLAGEGEAGVRGGPSGDLYIFLSVAPHRMFQREGADLHCAVPLPMVTAVLGGQIEVPTIDGSRARISIPEGTQPGRQFRMRGKGMPVLQGNGRGDMFIRVAVELPKNLSKKQKELLQEFAAAGTDESNHPESHGFFAKVKELWDDLTD</sequence>